<dbReference type="GO" id="GO:0030246">
    <property type="term" value="F:carbohydrate binding"/>
    <property type="evidence" value="ECO:0007669"/>
    <property type="project" value="InterPro"/>
</dbReference>
<reference evidence="1 2" key="1">
    <citation type="submission" date="2022-04" db="EMBL/GenBank/DDBJ databases">
        <title>Genome sequence of C. roseum typestrain.</title>
        <authorList>
            <person name="Poehlein A."/>
            <person name="Schoch T."/>
            <person name="Duerre P."/>
            <person name="Daniel R."/>
        </authorList>
    </citation>
    <scope>NUCLEOTIDE SEQUENCE [LARGE SCALE GENOMIC DNA]</scope>
    <source>
        <strain evidence="1 2">DSM 7320</strain>
    </source>
</reference>
<dbReference type="InterPro" id="IPR008965">
    <property type="entry name" value="CBM2/CBM3_carb-bd_dom_sf"/>
</dbReference>
<dbReference type="EMBL" id="CP096983">
    <property type="protein sequence ID" value="URZ10753.1"/>
    <property type="molecule type" value="Genomic_DNA"/>
</dbReference>
<gene>
    <name evidence="1" type="primary">cipA</name>
    <name evidence="1" type="ORF">CROST_014630</name>
</gene>
<sequence>MRKKGIVVIAILSLIVISMVGCKSKTADTNIIKTDKPTIKIEDASGKKGDNVKVKIITNKVSGKNTVCCDFKIKYDPNNFEVSKVVPGSILKDPKDNFDYTIDGKNGIVSFLYSYTDKNLGKELISTDGEFATINIKVKNEAKKGKSQISFNDKTEFYDKGQKPITVASENGEIDIK</sequence>
<dbReference type="Gene3D" id="2.60.40.680">
    <property type="match status" value="1"/>
</dbReference>
<dbReference type="STRING" id="84029.CROST_03070"/>
<dbReference type="SUPFAM" id="SSF49384">
    <property type="entry name" value="Carbohydrate-binding domain"/>
    <property type="match status" value="1"/>
</dbReference>
<name>A0A1S8LPC3_9CLOT</name>
<organism evidence="1 2">
    <name type="scientific">Clostridium felsineum</name>
    <dbReference type="NCBI Taxonomy" id="36839"/>
    <lineage>
        <taxon>Bacteria</taxon>
        <taxon>Bacillati</taxon>
        <taxon>Bacillota</taxon>
        <taxon>Clostridia</taxon>
        <taxon>Eubacteriales</taxon>
        <taxon>Clostridiaceae</taxon>
        <taxon>Clostridium</taxon>
    </lineage>
</organism>
<evidence type="ECO:0000313" key="2">
    <source>
        <dbReference type="Proteomes" id="UP000190951"/>
    </source>
</evidence>
<dbReference type="Pfam" id="PF00963">
    <property type="entry name" value="Cohesin"/>
    <property type="match status" value="1"/>
</dbReference>
<protein>
    <submittedName>
        <fullName evidence="1">Cellulosomal-scaffolding protein A</fullName>
    </submittedName>
</protein>
<dbReference type="AlphaFoldDB" id="A0A1S8LPC3"/>
<dbReference type="Proteomes" id="UP000190951">
    <property type="component" value="Chromosome"/>
</dbReference>
<dbReference type="InterPro" id="IPR002102">
    <property type="entry name" value="Cohesin_dom"/>
</dbReference>
<dbReference type="CDD" id="cd08548">
    <property type="entry name" value="Type_I_cohesin_like"/>
    <property type="match status" value="1"/>
</dbReference>
<dbReference type="KEGG" id="crw:CROST_014630"/>
<accession>A0A1S8LPC3</accession>
<dbReference type="RefSeq" id="WP_077832418.1">
    <property type="nucleotide sequence ID" value="NZ_CP096983.1"/>
</dbReference>
<dbReference type="GO" id="GO:0000272">
    <property type="term" value="P:polysaccharide catabolic process"/>
    <property type="evidence" value="ECO:0007669"/>
    <property type="project" value="InterPro"/>
</dbReference>
<keyword evidence="2" id="KW-1185">Reference proteome</keyword>
<dbReference type="PROSITE" id="PS51257">
    <property type="entry name" value="PROKAR_LIPOPROTEIN"/>
    <property type="match status" value="1"/>
</dbReference>
<evidence type="ECO:0000313" key="1">
    <source>
        <dbReference type="EMBL" id="URZ10753.1"/>
    </source>
</evidence>
<proteinExistence type="predicted"/>